<evidence type="ECO:0000313" key="3">
    <source>
        <dbReference type="Proteomes" id="UP001066276"/>
    </source>
</evidence>
<evidence type="ECO:0000256" key="1">
    <source>
        <dbReference type="SAM" id="MobiDB-lite"/>
    </source>
</evidence>
<organism evidence="2 3">
    <name type="scientific">Pleurodeles waltl</name>
    <name type="common">Iberian ribbed newt</name>
    <dbReference type="NCBI Taxonomy" id="8319"/>
    <lineage>
        <taxon>Eukaryota</taxon>
        <taxon>Metazoa</taxon>
        <taxon>Chordata</taxon>
        <taxon>Craniata</taxon>
        <taxon>Vertebrata</taxon>
        <taxon>Euteleostomi</taxon>
        <taxon>Amphibia</taxon>
        <taxon>Batrachia</taxon>
        <taxon>Caudata</taxon>
        <taxon>Salamandroidea</taxon>
        <taxon>Salamandridae</taxon>
        <taxon>Pleurodelinae</taxon>
        <taxon>Pleurodeles</taxon>
    </lineage>
</organism>
<feature type="region of interest" description="Disordered" evidence="1">
    <location>
        <begin position="154"/>
        <end position="177"/>
    </location>
</feature>
<evidence type="ECO:0000313" key="2">
    <source>
        <dbReference type="EMBL" id="KAJ1120136.1"/>
    </source>
</evidence>
<sequence>MRRKRQSLGGVSQSSEAVRWGALLSPRPGPNQGRLRLAAGERGRGSCQAPGGEGGAAVLRPKKGAGPGRGPREVESCASLPTAWAKPGQIEIGSRGEGQRLRPQVEKVVQRCFGRRKKLGRAEDHERWSLVLLSPRTGLQLILEATRQPVAVGESSRGPRWAPRGQVIEQHPRRNKEPVLAEAGRMRHAVCKREPDELRVEGRL</sequence>
<dbReference type="Proteomes" id="UP001066276">
    <property type="component" value="Chromosome 8"/>
</dbReference>
<protein>
    <submittedName>
        <fullName evidence="2">Uncharacterized protein</fullName>
    </submittedName>
</protein>
<name>A0AAV7NW74_PLEWA</name>
<feature type="region of interest" description="Disordered" evidence="1">
    <location>
        <begin position="1"/>
        <end position="75"/>
    </location>
</feature>
<proteinExistence type="predicted"/>
<reference evidence="2" key="1">
    <citation type="journal article" date="2022" name="bioRxiv">
        <title>Sequencing and chromosome-scale assembly of the giantPleurodeles waltlgenome.</title>
        <authorList>
            <person name="Brown T."/>
            <person name="Elewa A."/>
            <person name="Iarovenko S."/>
            <person name="Subramanian E."/>
            <person name="Araus A.J."/>
            <person name="Petzold A."/>
            <person name="Susuki M."/>
            <person name="Suzuki K.-i.T."/>
            <person name="Hayashi T."/>
            <person name="Toyoda A."/>
            <person name="Oliveira C."/>
            <person name="Osipova E."/>
            <person name="Leigh N.D."/>
            <person name="Simon A."/>
            <person name="Yun M.H."/>
        </authorList>
    </citation>
    <scope>NUCLEOTIDE SEQUENCE</scope>
    <source>
        <strain evidence="2">20211129_DDA</strain>
        <tissue evidence="2">Liver</tissue>
    </source>
</reference>
<dbReference type="EMBL" id="JANPWB010000012">
    <property type="protein sequence ID" value="KAJ1120136.1"/>
    <property type="molecule type" value="Genomic_DNA"/>
</dbReference>
<gene>
    <name evidence="2" type="ORF">NDU88_008311</name>
</gene>
<dbReference type="AlphaFoldDB" id="A0AAV7NW74"/>
<keyword evidence="3" id="KW-1185">Reference proteome</keyword>
<accession>A0AAV7NW74</accession>
<comment type="caution">
    <text evidence="2">The sequence shown here is derived from an EMBL/GenBank/DDBJ whole genome shotgun (WGS) entry which is preliminary data.</text>
</comment>